<comment type="caution">
    <text evidence="2">The sequence shown here is derived from an EMBL/GenBank/DDBJ whole genome shotgun (WGS) entry which is preliminary data.</text>
</comment>
<evidence type="ECO:0000313" key="2">
    <source>
        <dbReference type="EMBL" id="RCL78363.1"/>
    </source>
</evidence>
<evidence type="ECO:0008006" key="4">
    <source>
        <dbReference type="Google" id="ProtNLM"/>
    </source>
</evidence>
<sequence length="95" mass="10697">MKRFLIIASMVFYSLMLSTCNSASNKLSVNIGPTKQDCKELAQGAGALLIEADKIWDELRNIPENSSERQEPAAKIKWLTDIAANYSVYYETFCK</sequence>
<dbReference type="Proteomes" id="UP000252132">
    <property type="component" value="Unassembled WGS sequence"/>
</dbReference>
<reference evidence="2 3" key="1">
    <citation type="journal article" date="2018" name="Microbiome">
        <title>Fine metagenomic profile of the Mediterranean stratified and mixed water columns revealed by assembly and recruitment.</title>
        <authorList>
            <person name="Haro-Moreno J.M."/>
            <person name="Lopez-Perez M."/>
            <person name="De La Torre J.R."/>
            <person name="Picazo A."/>
            <person name="Camacho A."/>
            <person name="Rodriguez-Valera F."/>
        </authorList>
    </citation>
    <scope>NUCLEOTIDE SEQUENCE [LARGE SCALE GENOMIC DNA]</scope>
    <source>
        <strain evidence="2">MED-G55</strain>
    </source>
</reference>
<evidence type="ECO:0000313" key="3">
    <source>
        <dbReference type="Proteomes" id="UP000252132"/>
    </source>
</evidence>
<evidence type="ECO:0000256" key="1">
    <source>
        <dbReference type="SAM" id="SignalP"/>
    </source>
</evidence>
<name>A0A368E471_9PROT</name>
<dbReference type="AlphaFoldDB" id="A0A368E471"/>
<gene>
    <name evidence="2" type="ORF">DBW69_00010</name>
</gene>
<feature type="chain" id="PRO_5016679924" description="Lipoprotein" evidence="1">
    <location>
        <begin position="24"/>
        <end position="95"/>
    </location>
</feature>
<feature type="signal peptide" evidence="1">
    <location>
        <begin position="1"/>
        <end position="23"/>
    </location>
</feature>
<organism evidence="2 3">
    <name type="scientific">PS1 clade bacterium</name>
    <dbReference type="NCBI Taxonomy" id="2175152"/>
    <lineage>
        <taxon>Bacteria</taxon>
        <taxon>Pseudomonadati</taxon>
        <taxon>Pseudomonadota</taxon>
        <taxon>Alphaproteobacteria</taxon>
        <taxon>PS1 clade</taxon>
    </lineage>
</organism>
<keyword evidence="1" id="KW-0732">Signal</keyword>
<proteinExistence type="predicted"/>
<protein>
    <recommendedName>
        <fullName evidence="4">Lipoprotein</fullName>
    </recommendedName>
</protein>
<dbReference type="EMBL" id="QOQF01000001">
    <property type="protein sequence ID" value="RCL78363.1"/>
    <property type="molecule type" value="Genomic_DNA"/>
</dbReference>
<accession>A0A368E471</accession>